<sequence length="96" mass="10337">MQRIAPTLFVLAGALLVSATAWADPPSAGPQAVSNVNQRVVKSQAEVEHLQKDVGQQESASRQAAERLQQQDRTIAELREQLKAAQEASKRPAAGH</sequence>
<feature type="region of interest" description="Disordered" evidence="1">
    <location>
        <begin position="48"/>
        <end position="70"/>
    </location>
</feature>
<dbReference type="RefSeq" id="WP_284397565.1">
    <property type="nucleotide sequence ID" value="NZ_BSNQ01000003.1"/>
</dbReference>
<dbReference type="Proteomes" id="UP001620405">
    <property type="component" value="Unassembled WGS sequence"/>
</dbReference>
<evidence type="ECO:0000313" key="4">
    <source>
        <dbReference type="Proteomes" id="UP001620405"/>
    </source>
</evidence>
<keyword evidence="2" id="KW-0732">Signal</keyword>
<proteinExistence type="predicted"/>
<evidence type="ECO:0000256" key="2">
    <source>
        <dbReference type="SAM" id="SignalP"/>
    </source>
</evidence>
<evidence type="ECO:0000256" key="1">
    <source>
        <dbReference type="SAM" id="MobiDB-lite"/>
    </source>
</evidence>
<evidence type="ECO:0000313" key="3">
    <source>
        <dbReference type="EMBL" id="MFK2873381.1"/>
    </source>
</evidence>
<accession>A0ABW8ITR7</accession>
<evidence type="ECO:0008006" key="5">
    <source>
        <dbReference type="Google" id="ProtNLM"/>
    </source>
</evidence>
<reference evidence="3 4" key="1">
    <citation type="submission" date="2020-10" db="EMBL/GenBank/DDBJ databases">
        <title>Phylogeny of dyella-like bacteria.</title>
        <authorList>
            <person name="Fu J."/>
        </authorList>
    </citation>
    <scope>NUCLEOTIDE SEQUENCE [LARGE SCALE GENOMIC DNA]</scope>
    <source>
        <strain evidence="3 4">DHOB07</strain>
    </source>
</reference>
<name>A0ABW8ITR7_9GAMM</name>
<feature type="chain" id="PRO_5046206050" description="Tol-pal system protein YbgF" evidence="2">
    <location>
        <begin position="24"/>
        <end position="96"/>
    </location>
</feature>
<protein>
    <recommendedName>
        <fullName evidence="5">Tol-pal system protein YbgF</fullName>
    </recommendedName>
</protein>
<gene>
    <name evidence="3" type="ORF">ISP13_07535</name>
</gene>
<comment type="caution">
    <text evidence="3">The sequence shown here is derived from an EMBL/GenBank/DDBJ whole genome shotgun (WGS) entry which is preliminary data.</text>
</comment>
<keyword evidence="4" id="KW-1185">Reference proteome</keyword>
<feature type="signal peptide" evidence="2">
    <location>
        <begin position="1"/>
        <end position="23"/>
    </location>
</feature>
<organism evidence="3 4">
    <name type="scientific">Dyella lipolytica</name>
    <dbReference type="NCBI Taxonomy" id="1867835"/>
    <lineage>
        <taxon>Bacteria</taxon>
        <taxon>Pseudomonadati</taxon>
        <taxon>Pseudomonadota</taxon>
        <taxon>Gammaproteobacteria</taxon>
        <taxon>Lysobacterales</taxon>
        <taxon>Rhodanobacteraceae</taxon>
        <taxon>Dyella</taxon>
    </lineage>
</organism>
<dbReference type="EMBL" id="JADIKG010000011">
    <property type="protein sequence ID" value="MFK2873381.1"/>
    <property type="molecule type" value="Genomic_DNA"/>
</dbReference>